<evidence type="ECO:0000256" key="1">
    <source>
        <dbReference type="ARBA" id="ARBA00023015"/>
    </source>
</evidence>
<dbReference type="PANTHER" id="PTHR44846">
    <property type="entry name" value="MANNOSYL-D-GLYCERATE TRANSPORT/METABOLISM SYSTEM REPRESSOR MNGR-RELATED"/>
    <property type="match status" value="1"/>
</dbReference>
<dbReference type="CDD" id="cd07377">
    <property type="entry name" value="WHTH_GntR"/>
    <property type="match status" value="1"/>
</dbReference>
<dbReference type="Gene3D" id="1.10.10.10">
    <property type="entry name" value="Winged helix-like DNA-binding domain superfamily/Winged helix DNA-binding domain"/>
    <property type="match status" value="1"/>
</dbReference>
<dbReference type="SUPFAM" id="SSF64288">
    <property type="entry name" value="Chorismate lyase-like"/>
    <property type="match status" value="1"/>
</dbReference>
<dbReference type="Gene3D" id="3.40.1410.10">
    <property type="entry name" value="Chorismate lyase-like"/>
    <property type="match status" value="1"/>
</dbReference>
<gene>
    <name evidence="5" type="ORF">Ga0074812_1727</name>
</gene>
<dbReference type="InterPro" id="IPR036388">
    <property type="entry name" value="WH-like_DNA-bd_sf"/>
</dbReference>
<dbReference type="GO" id="GO:0003677">
    <property type="term" value="F:DNA binding"/>
    <property type="evidence" value="ECO:0007669"/>
    <property type="project" value="UniProtKB-KW"/>
</dbReference>
<dbReference type="AlphaFoldDB" id="A0A0S4R0A5"/>
<dbReference type="SMART" id="SM00866">
    <property type="entry name" value="UTRA"/>
    <property type="match status" value="1"/>
</dbReference>
<evidence type="ECO:0000313" key="5">
    <source>
        <dbReference type="EMBL" id="CUU61277.1"/>
    </source>
</evidence>
<dbReference type="GO" id="GO:0045892">
    <property type="term" value="P:negative regulation of DNA-templated transcription"/>
    <property type="evidence" value="ECO:0007669"/>
    <property type="project" value="TreeGrafter"/>
</dbReference>
<dbReference type="SUPFAM" id="SSF46785">
    <property type="entry name" value="Winged helix' DNA-binding domain"/>
    <property type="match status" value="1"/>
</dbReference>
<dbReference type="PANTHER" id="PTHR44846:SF17">
    <property type="entry name" value="GNTR-FAMILY TRANSCRIPTIONAL REGULATOR"/>
    <property type="match status" value="1"/>
</dbReference>
<protein>
    <submittedName>
        <fullName evidence="5">GntR family transcriptional regulator</fullName>
    </submittedName>
</protein>
<evidence type="ECO:0000259" key="4">
    <source>
        <dbReference type="PROSITE" id="PS50949"/>
    </source>
</evidence>
<dbReference type="InterPro" id="IPR011663">
    <property type="entry name" value="UTRA"/>
</dbReference>
<sequence>MTQPVAAYIRIKNELRRQIFEGELQPGDLAPSEQKIRDTWNVSRGTAVRALAELRAEGYLTTEPGVGTRVLARGTQGGADRARRLLATGSIFRQDETSTITGAGLQEAPADVAQALGLEPGAQVIRRSRLLTDRDGVAAISVSWLPGEFAEVLPALLQPKSLGGTGTLRAIDEATGRAAVRIRETAIARLASDTEATALGLTTPAAVLETQNLFLDHAGEAIEYGVDVAPGRRARAVEIELS</sequence>
<dbReference type="InterPro" id="IPR028978">
    <property type="entry name" value="Chorismate_lyase_/UTRA_dom_sf"/>
</dbReference>
<reference evidence="6" key="1">
    <citation type="submission" date="2015-11" db="EMBL/GenBank/DDBJ databases">
        <authorList>
            <person name="Varghese N."/>
        </authorList>
    </citation>
    <scope>NUCLEOTIDE SEQUENCE [LARGE SCALE GENOMIC DNA]</scope>
    <source>
        <strain evidence="6">DSM 45899</strain>
    </source>
</reference>
<organism evidence="5 6">
    <name type="scientific">Parafrankia irregularis</name>
    <dbReference type="NCBI Taxonomy" id="795642"/>
    <lineage>
        <taxon>Bacteria</taxon>
        <taxon>Bacillati</taxon>
        <taxon>Actinomycetota</taxon>
        <taxon>Actinomycetes</taxon>
        <taxon>Frankiales</taxon>
        <taxon>Frankiaceae</taxon>
        <taxon>Parafrankia</taxon>
    </lineage>
</organism>
<evidence type="ECO:0000256" key="3">
    <source>
        <dbReference type="ARBA" id="ARBA00023163"/>
    </source>
</evidence>
<dbReference type="InterPro" id="IPR050679">
    <property type="entry name" value="Bact_HTH_transcr_reg"/>
</dbReference>
<dbReference type="PRINTS" id="PR00035">
    <property type="entry name" value="HTHGNTR"/>
</dbReference>
<dbReference type="RefSeq" id="WP_091287460.1">
    <property type="nucleotide sequence ID" value="NZ_FAOZ01000072.1"/>
</dbReference>
<keyword evidence="1" id="KW-0805">Transcription regulation</keyword>
<dbReference type="Pfam" id="PF07702">
    <property type="entry name" value="UTRA"/>
    <property type="match status" value="1"/>
</dbReference>
<name>A0A0S4R0A5_9ACTN</name>
<evidence type="ECO:0000256" key="2">
    <source>
        <dbReference type="ARBA" id="ARBA00023125"/>
    </source>
</evidence>
<dbReference type="InterPro" id="IPR000524">
    <property type="entry name" value="Tscrpt_reg_HTH_GntR"/>
</dbReference>
<keyword evidence="2" id="KW-0238">DNA-binding</keyword>
<dbReference type="EMBL" id="FAOZ01000072">
    <property type="protein sequence ID" value="CUU61277.1"/>
    <property type="molecule type" value="Genomic_DNA"/>
</dbReference>
<proteinExistence type="predicted"/>
<feature type="domain" description="HTH gntR-type" evidence="4">
    <location>
        <begin position="5"/>
        <end position="73"/>
    </location>
</feature>
<dbReference type="GO" id="GO:0003700">
    <property type="term" value="F:DNA-binding transcription factor activity"/>
    <property type="evidence" value="ECO:0007669"/>
    <property type="project" value="InterPro"/>
</dbReference>
<accession>A0A0S4R0A5</accession>
<dbReference type="InterPro" id="IPR036390">
    <property type="entry name" value="WH_DNA-bd_sf"/>
</dbReference>
<dbReference type="SMART" id="SM00345">
    <property type="entry name" value="HTH_GNTR"/>
    <property type="match status" value="1"/>
</dbReference>
<dbReference type="Proteomes" id="UP000198802">
    <property type="component" value="Unassembled WGS sequence"/>
</dbReference>
<dbReference type="PROSITE" id="PS50949">
    <property type="entry name" value="HTH_GNTR"/>
    <property type="match status" value="1"/>
</dbReference>
<keyword evidence="3" id="KW-0804">Transcription</keyword>
<keyword evidence="6" id="KW-1185">Reference proteome</keyword>
<evidence type="ECO:0000313" key="6">
    <source>
        <dbReference type="Proteomes" id="UP000198802"/>
    </source>
</evidence>
<dbReference type="Pfam" id="PF00392">
    <property type="entry name" value="GntR"/>
    <property type="match status" value="1"/>
</dbReference>